<dbReference type="SUPFAM" id="SSF53335">
    <property type="entry name" value="S-adenosyl-L-methionine-dependent methyltransferases"/>
    <property type="match status" value="1"/>
</dbReference>
<keyword evidence="2" id="KW-0732">Signal</keyword>
<proteinExistence type="predicted"/>
<organism evidence="4 5">
    <name type="scientific">Cyclostephanos tholiformis</name>
    <dbReference type="NCBI Taxonomy" id="382380"/>
    <lineage>
        <taxon>Eukaryota</taxon>
        <taxon>Sar</taxon>
        <taxon>Stramenopiles</taxon>
        <taxon>Ochrophyta</taxon>
        <taxon>Bacillariophyta</taxon>
        <taxon>Coscinodiscophyceae</taxon>
        <taxon>Thalassiosirophycidae</taxon>
        <taxon>Stephanodiscales</taxon>
        <taxon>Stephanodiscaceae</taxon>
        <taxon>Cyclostephanos</taxon>
    </lineage>
</organism>
<dbReference type="Gene3D" id="3.60.130.30">
    <property type="match status" value="1"/>
</dbReference>
<dbReference type="EMBL" id="JALLPB020000175">
    <property type="protein sequence ID" value="KAL3815940.1"/>
    <property type="molecule type" value="Genomic_DNA"/>
</dbReference>
<accession>A0ABD3RV07</accession>
<dbReference type="InterPro" id="IPR029063">
    <property type="entry name" value="SAM-dependent_MTases_sf"/>
</dbReference>
<dbReference type="PANTHER" id="PTHR34203">
    <property type="entry name" value="METHYLTRANSFERASE, FKBM FAMILY PROTEIN"/>
    <property type="match status" value="1"/>
</dbReference>
<dbReference type="NCBIfam" id="TIGR01444">
    <property type="entry name" value="fkbM_fam"/>
    <property type="match status" value="1"/>
</dbReference>
<feature type="compositionally biased region" description="Basic and acidic residues" evidence="1">
    <location>
        <begin position="358"/>
        <end position="367"/>
    </location>
</feature>
<feature type="chain" id="PRO_5044788955" description="Methyltransferase FkbM domain-containing protein" evidence="2">
    <location>
        <begin position="24"/>
        <end position="1164"/>
    </location>
</feature>
<reference evidence="4 5" key="1">
    <citation type="submission" date="2024-10" db="EMBL/GenBank/DDBJ databases">
        <title>Updated reference genomes for cyclostephanoid diatoms.</title>
        <authorList>
            <person name="Roberts W.R."/>
            <person name="Alverson A.J."/>
        </authorList>
    </citation>
    <scope>NUCLEOTIDE SEQUENCE [LARGE SCALE GENOMIC DNA]</scope>
    <source>
        <strain evidence="4 5">AJA228-03</strain>
    </source>
</reference>
<feature type="region of interest" description="Disordered" evidence="1">
    <location>
        <begin position="348"/>
        <end position="375"/>
    </location>
</feature>
<feature type="signal peptide" evidence="2">
    <location>
        <begin position="1"/>
        <end position="23"/>
    </location>
</feature>
<evidence type="ECO:0000256" key="1">
    <source>
        <dbReference type="SAM" id="MobiDB-lite"/>
    </source>
</evidence>
<evidence type="ECO:0000259" key="3">
    <source>
        <dbReference type="Pfam" id="PF05050"/>
    </source>
</evidence>
<protein>
    <recommendedName>
        <fullName evidence="3">Methyltransferase FkbM domain-containing protein</fullName>
    </recommendedName>
</protein>
<dbReference type="InterPro" id="IPR006342">
    <property type="entry name" value="FkbM_mtfrase"/>
</dbReference>
<comment type="caution">
    <text evidence="4">The sequence shown here is derived from an EMBL/GenBank/DDBJ whole genome shotgun (WGS) entry which is preliminary data.</text>
</comment>
<dbReference type="Gene3D" id="3.40.50.150">
    <property type="entry name" value="Vaccinia Virus protein VP39"/>
    <property type="match status" value="1"/>
</dbReference>
<dbReference type="AlphaFoldDB" id="A0ABD3RV07"/>
<sequence>MPMMAQPLLVLLALLTALTSSLAPIHRRVLYAERILPSSSRHPTAILSTISTHLDGLCRDDEKLLQCQGCKRKFNSRNALFRHIRGDDEALDCLIAIEAKPKSEVELLMTAVIRYGYYNGNPDDTMESSRATNEVVANKIYEAFVRHVNTYLDGENVLQQNLGESTFREGKIFSTTALSYSSAAIMRQPALRQDEEVVGATSEVLSFNYRLAHKPTTITRWKEYANSGEIQKDLQAWLDNESPLVQIQLHHMDALVPRSYKFYAERSATQRSYTFLLPVKWILPGVDEAEGNDGRRSDAIAEFIEWGEKLSRRSQLRPTHQPRAAGQKKLDSPAFILKLKQSLKCLESETVPNRRSRRQAERNKDSEDSVAGDTVDGVGSIYESGDLHLSLLANDTPPKLSHGRFGQLWRKEKKCWSNFSCLTGMASSPGYEAVWRTMDRARIVGVVDLKNGNDPNNNSQDELMDNAIQNMHIVLEFRADSFVVGQIPRIISAVVAMTNEWLPRNFFSIATRPEIYMPSPPPPPSLHKLYYFQSARYHFHELTSNSHGGNVGSGESFARTIQFAGSDSELKWEEKLRKKLNLDGDSSIYSKMEREWLLDLRDIVSPDLRRQVESFEAEHLVDQSQAANRMHESSNILPFVATDAPVGAFSVTLNLLRDVVKNGKWPTTSDARSRVIKSPPGGLTENILATKKKNLASLFPGKFISSGSFTVINEDIWQSGELPLGNELFPQLRKAVFELEKEIIRQNTCLPAADGMKRGDTLSFHRLPSTHCAINRNAQFTPHVDSGRGQGQSVSLIVGLGNYTGGDVIVEGKAYDIRYNALEFDGWNQLHWTASFKGERYSLVFFTPEVTKKDERQWDMLNTFDDSHAKRLVQEHSLRVPFLPPLQFRSDSTDALVINELLDSAKGSAYTLKHHVGQTLPSSFSLASHNCVLDVGAHIGIFSRLALAEGCSRVIAYEPEHSNFELLRRNLNMAKPVASKSSQPVIELHSAAVANTSGSRTLVRARNENSGKQNTWRHSLEEYSQYVDRSNDLPSVLQKKTLDRFPVDCVSFFGSHEEGKKDCALVPGVTFVKLDCEGAEIDIILSEEASRRSSWLDCTHLVVEWSFTKERRVDIFHKAMNNLKLAGFEVYYEGLGSWWDTDAGTLWPYPNDAIVVAAMKQYEK</sequence>
<feature type="domain" description="Methyltransferase FkbM" evidence="3">
    <location>
        <begin position="934"/>
        <end position="1129"/>
    </location>
</feature>
<evidence type="ECO:0000313" key="4">
    <source>
        <dbReference type="EMBL" id="KAL3815940.1"/>
    </source>
</evidence>
<gene>
    <name evidence="4" type="ORF">ACHAXA_008314</name>
</gene>
<dbReference type="Pfam" id="PF05050">
    <property type="entry name" value="Methyltransf_21"/>
    <property type="match status" value="1"/>
</dbReference>
<evidence type="ECO:0000256" key="2">
    <source>
        <dbReference type="SAM" id="SignalP"/>
    </source>
</evidence>
<dbReference type="InterPro" id="IPR052514">
    <property type="entry name" value="SAM-dependent_MTase"/>
</dbReference>
<dbReference type="Proteomes" id="UP001530377">
    <property type="component" value="Unassembled WGS sequence"/>
</dbReference>
<name>A0ABD3RV07_9STRA</name>
<evidence type="ECO:0000313" key="5">
    <source>
        <dbReference type="Proteomes" id="UP001530377"/>
    </source>
</evidence>
<dbReference type="PANTHER" id="PTHR34203:SF13">
    <property type="entry name" value="EXPRESSED PROTEIN"/>
    <property type="match status" value="1"/>
</dbReference>
<keyword evidence="5" id="KW-1185">Reference proteome</keyword>